<dbReference type="InterPro" id="IPR036514">
    <property type="entry name" value="SGNH_hydro_sf"/>
</dbReference>
<reference evidence="4" key="1">
    <citation type="submission" date="2017-01" db="EMBL/GenBank/DDBJ databases">
        <title>Comparative genomics of anhydrobiosis in the tardigrade Hypsibius dujardini.</title>
        <authorList>
            <person name="Yoshida Y."/>
            <person name="Koutsovoulos G."/>
            <person name="Laetsch D."/>
            <person name="Stevens L."/>
            <person name="Kumar S."/>
            <person name="Horikawa D."/>
            <person name="Ishino K."/>
            <person name="Komine S."/>
            <person name="Tomita M."/>
            <person name="Blaxter M."/>
            <person name="Arakawa K."/>
        </authorList>
    </citation>
    <scope>NUCLEOTIDE SEQUENCE [LARGE SCALE GENOMIC DNA]</scope>
    <source>
        <strain evidence="4">Z151</strain>
    </source>
</reference>
<dbReference type="PANTHER" id="PTHR11852">
    <property type="entry name" value="PLATELET-ACTIVATING FACTOR ACETYLHYDROLASE"/>
    <property type="match status" value="1"/>
</dbReference>
<proteinExistence type="inferred from homology"/>
<organism evidence="3 4">
    <name type="scientific">Hypsibius exemplaris</name>
    <name type="common">Freshwater tardigrade</name>
    <dbReference type="NCBI Taxonomy" id="2072580"/>
    <lineage>
        <taxon>Eukaryota</taxon>
        <taxon>Metazoa</taxon>
        <taxon>Ecdysozoa</taxon>
        <taxon>Tardigrada</taxon>
        <taxon>Eutardigrada</taxon>
        <taxon>Parachela</taxon>
        <taxon>Hypsibioidea</taxon>
        <taxon>Hypsibiidae</taxon>
        <taxon>Hypsibius</taxon>
    </lineage>
</organism>
<accession>A0A1W0WQQ4</accession>
<dbReference type="OrthoDB" id="505607at2759"/>
<comment type="caution">
    <text evidence="3">The sequence shown here is derived from an EMBL/GenBank/DDBJ whole genome shotgun (WGS) entry which is preliminary data.</text>
</comment>
<dbReference type="Proteomes" id="UP000192578">
    <property type="component" value="Unassembled WGS sequence"/>
</dbReference>
<feature type="domain" description="SGNH hydrolase-type esterase" evidence="2">
    <location>
        <begin position="44"/>
        <end position="203"/>
    </location>
</feature>
<gene>
    <name evidence="3" type="ORF">BV898_08310</name>
</gene>
<dbReference type="SUPFAM" id="SSF52266">
    <property type="entry name" value="SGNH hydrolase"/>
    <property type="match status" value="1"/>
</dbReference>
<dbReference type="Gene3D" id="3.40.50.1110">
    <property type="entry name" value="SGNH hydrolase"/>
    <property type="match status" value="1"/>
</dbReference>
<evidence type="ECO:0000313" key="4">
    <source>
        <dbReference type="Proteomes" id="UP000192578"/>
    </source>
</evidence>
<name>A0A1W0WQQ4_HYPEX</name>
<comment type="similarity">
    <text evidence="1">Belongs to the 'GDSL' lipolytic enzyme family. Platelet-activating factor acetylhydrolase IB beta/gamma subunits subfamily.</text>
</comment>
<evidence type="ECO:0000259" key="2">
    <source>
        <dbReference type="Pfam" id="PF13472"/>
    </source>
</evidence>
<dbReference type="PANTHER" id="PTHR11852:SF0">
    <property type="entry name" value="PLATELET-ACTIVATING FACTOR ACETYLHYDROLASE IB SUBUNIT BETA HOMOLOG"/>
    <property type="match status" value="1"/>
</dbReference>
<dbReference type="CDD" id="cd01820">
    <property type="entry name" value="PAF_acetylesterase_like"/>
    <property type="match status" value="1"/>
</dbReference>
<keyword evidence="4" id="KW-1185">Reference proteome</keyword>
<dbReference type="InterPro" id="IPR013830">
    <property type="entry name" value="SGNH_hydro"/>
</dbReference>
<evidence type="ECO:0000256" key="1">
    <source>
        <dbReference type="ARBA" id="ARBA00038184"/>
    </source>
</evidence>
<protein>
    <submittedName>
        <fullName evidence="3">Platelet-activating factor acetylhydrolase IB subunit beta</fullName>
    </submittedName>
</protein>
<dbReference type="Pfam" id="PF13472">
    <property type="entry name" value="Lipase_GDSL_2"/>
    <property type="match status" value="1"/>
</dbReference>
<dbReference type="EMBL" id="MTYJ01000059">
    <property type="protein sequence ID" value="OQV17538.1"/>
    <property type="molecule type" value="Genomic_DNA"/>
</dbReference>
<sequence>MAVPQHAPTTIPKAVVDLAGDGRWMSQHNRFIAETHDKEPEVVFLGDSLIQQLQDTNVWRELFQPLHCLNFGIGGETTQNLLWRIAEGTLDVIKPKVIVLLIGTNNFLNTAGEVAEGILEIVRLIREKQPLSQLLVLELLPRGEKPNRQREKNSHTNQIIREQLRDTPRTAVINLDPGFVAEDGLISPQDMPDYVHLTDKSYRKAFTPLRDIIIRYLDSAELPSTSTQGGLISRDHPADEL</sequence>
<dbReference type="AlphaFoldDB" id="A0A1W0WQQ4"/>
<evidence type="ECO:0000313" key="3">
    <source>
        <dbReference type="EMBL" id="OQV17538.1"/>
    </source>
</evidence>